<evidence type="ECO:0000313" key="2">
    <source>
        <dbReference type="EMBL" id="MBF9233325.1"/>
    </source>
</evidence>
<dbReference type="RefSeq" id="WP_196271277.1">
    <property type="nucleotide sequence ID" value="NZ_JADQDO010000002.1"/>
</dbReference>
<accession>A0A931BQ96</accession>
<gene>
    <name evidence="2" type="ORF">I2H38_08010</name>
</gene>
<dbReference type="AlphaFoldDB" id="A0A931BQ96"/>
<feature type="region of interest" description="Disordered" evidence="1">
    <location>
        <begin position="170"/>
        <end position="202"/>
    </location>
</feature>
<dbReference type="EMBL" id="JADQDO010000002">
    <property type="protein sequence ID" value="MBF9233325.1"/>
    <property type="molecule type" value="Genomic_DNA"/>
</dbReference>
<name>A0A931BQ96_9HYPH</name>
<comment type="caution">
    <text evidence="2">The sequence shown here is derived from an EMBL/GenBank/DDBJ whole genome shotgun (WGS) entry which is preliminary data.</text>
</comment>
<reference evidence="2" key="1">
    <citation type="submission" date="2020-11" db="EMBL/GenBank/DDBJ databases">
        <authorList>
            <person name="Kim M.K."/>
        </authorList>
    </citation>
    <scope>NUCLEOTIDE SEQUENCE</scope>
    <source>
        <strain evidence="2">BT350</strain>
    </source>
</reference>
<evidence type="ECO:0000313" key="3">
    <source>
        <dbReference type="Proteomes" id="UP000599312"/>
    </source>
</evidence>
<proteinExistence type="predicted"/>
<feature type="compositionally biased region" description="Basic residues" evidence="1">
    <location>
        <begin position="181"/>
        <end position="191"/>
    </location>
</feature>
<dbReference type="Proteomes" id="UP000599312">
    <property type="component" value="Unassembled WGS sequence"/>
</dbReference>
<keyword evidence="3" id="KW-1185">Reference proteome</keyword>
<organism evidence="2 3">
    <name type="scientific">Microvirga alba</name>
    <dbReference type="NCBI Taxonomy" id="2791025"/>
    <lineage>
        <taxon>Bacteria</taxon>
        <taxon>Pseudomonadati</taxon>
        <taxon>Pseudomonadota</taxon>
        <taxon>Alphaproteobacteria</taxon>
        <taxon>Hyphomicrobiales</taxon>
        <taxon>Methylobacteriaceae</taxon>
        <taxon>Microvirga</taxon>
    </lineage>
</organism>
<protein>
    <submittedName>
        <fullName evidence="2">Uncharacterized protein</fullName>
    </submittedName>
</protein>
<evidence type="ECO:0000256" key="1">
    <source>
        <dbReference type="SAM" id="MobiDB-lite"/>
    </source>
</evidence>
<sequence>MSDEVYTDASDDAFVKQKYSLTLKGGGLTLERQVDENTALAILQISMGGAAPVPGLSVTPKPTPPVAHAPSLQPVEVQGEQRLSLRNYFDQVGAKNNLAKIVAVGAYLREVDGQTEFSREDIAAGFRNAREIVPGNLPRDVGKAVQAGWIAEDPRSKNQFYVTAVGDDALSSGFEGTRASSSRKKRGKKAKGGGQQSASEGE</sequence>